<name>A0A0N5CS80_THECL</name>
<dbReference type="EMBL" id="UYYF01000957">
    <property type="protein sequence ID" value="VDM99370.1"/>
    <property type="molecule type" value="Genomic_DNA"/>
</dbReference>
<feature type="compositionally biased region" description="Basic and acidic residues" evidence="1">
    <location>
        <begin position="30"/>
        <end position="44"/>
    </location>
</feature>
<feature type="compositionally biased region" description="Polar residues" evidence="1">
    <location>
        <begin position="51"/>
        <end position="71"/>
    </location>
</feature>
<organism evidence="4">
    <name type="scientific">Thelazia callipaeda</name>
    <name type="common">Oriental eyeworm</name>
    <name type="synonym">Parasitic nematode</name>
    <dbReference type="NCBI Taxonomy" id="103827"/>
    <lineage>
        <taxon>Eukaryota</taxon>
        <taxon>Metazoa</taxon>
        <taxon>Ecdysozoa</taxon>
        <taxon>Nematoda</taxon>
        <taxon>Chromadorea</taxon>
        <taxon>Rhabditida</taxon>
        <taxon>Spirurina</taxon>
        <taxon>Spiruromorpha</taxon>
        <taxon>Thelazioidea</taxon>
        <taxon>Thelaziidae</taxon>
        <taxon>Thelazia</taxon>
    </lineage>
</organism>
<evidence type="ECO:0000256" key="1">
    <source>
        <dbReference type="SAM" id="MobiDB-lite"/>
    </source>
</evidence>
<proteinExistence type="predicted"/>
<accession>A0A0N5CS80</accession>
<evidence type="ECO:0000313" key="4">
    <source>
        <dbReference type="WBParaSite" id="TCLT_0000308101-mRNA-1"/>
    </source>
</evidence>
<sequence length="71" mass="7955">MSTGSGGLLNRFRVSSVAYGSDRKKQRSNRLVEDYRSDPQRNEQQEFELQIQPQVSNNAPATISLTTPGNQ</sequence>
<reference evidence="4" key="1">
    <citation type="submission" date="2017-02" db="UniProtKB">
        <authorList>
            <consortium name="WormBaseParasite"/>
        </authorList>
    </citation>
    <scope>IDENTIFICATION</scope>
</reference>
<dbReference type="OrthoDB" id="5844239at2759"/>
<reference evidence="2 3" key="2">
    <citation type="submission" date="2018-11" db="EMBL/GenBank/DDBJ databases">
        <authorList>
            <consortium name="Pathogen Informatics"/>
        </authorList>
    </citation>
    <scope>NUCLEOTIDE SEQUENCE [LARGE SCALE GENOMIC DNA]</scope>
</reference>
<dbReference type="WBParaSite" id="TCLT_0000308101-mRNA-1">
    <property type="protein sequence ID" value="TCLT_0000308101-mRNA-1"/>
    <property type="gene ID" value="TCLT_0000308101"/>
</dbReference>
<gene>
    <name evidence="2" type="ORF">TCLT_LOCUS3081</name>
</gene>
<keyword evidence="3" id="KW-1185">Reference proteome</keyword>
<dbReference type="AlphaFoldDB" id="A0A0N5CS80"/>
<protein>
    <submittedName>
        <fullName evidence="2 4">Uncharacterized protein</fullName>
    </submittedName>
</protein>
<evidence type="ECO:0000313" key="3">
    <source>
        <dbReference type="Proteomes" id="UP000276776"/>
    </source>
</evidence>
<feature type="region of interest" description="Disordered" evidence="1">
    <location>
        <begin position="19"/>
        <end position="71"/>
    </location>
</feature>
<dbReference type="Proteomes" id="UP000276776">
    <property type="component" value="Unassembled WGS sequence"/>
</dbReference>
<evidence type="ECO:0000313" key="2">
    <source>
        <dbReference type="EMBL" id="VDM99370.1"/>
    </source>
</evidence>